<accession>A0A378ILN8</accession>
<dbReference type="STRING" id="28085.Lcin_2548"/>
<dbReference type="EMBL" id="UGNX01000001">
    <property type="protein sequence ID" value="STX35692.1"/>
    <property type="molecule type" value="Genomic_DNA"/>
</dbReference>
<dbReference type="Gene3D" id="3.90.1200.10">
    <property type="match status" value="1"/>
</dbReference>
<sequence>MVVSPLRTIFAVEYWFYVTRMNSRLDKINITESLVRTLITQQFPQWSHLPIFAVKNGGWDNRTFHLGTEMLIRMPSSAEYAGQIEKEQTWLPKLAPQLPILIPAPIAMGKPDKIYPWKWSINRWLPGETALSTPIKDLCEFAQHLAVFLKALQRIDTTGGPIAGPDNFYRGGDLAIYDAETRKALEILKYSIDVLVATEVWENALATSWQNPPIWVHGDVSVGNLLLSQGRLSAVIDFGQLAIGDPACDLAIAWTLFEGKSRRIFLDTLELDSNTWARGRAWALWKAMMYLVNKQTDMNFESQRALRTINEVIVDHVGI</sequence>
<dbReference type="InterPro" id="IPR011009">
    <property type="entry name" value="Kinase-like_dom_sf"/>
</dbReference>
<name>A0A378ILN8_9GAMM</name>
<feature type="domain" description="Aminoglycoside phosphotransferase" evidence="1">
    <location>
        <begin position="56"/>
        <end position="282"/>
    </location>
</feature>
<reference evidence="2 4" key="1">
    <citation type="submission" date="2015-11" db="EMBL/GenBank/DDBJ databases">
        <title>Genomic analysis of 38 Legionella species identifies large and diverse effector repertoires.</title>
        <authorList>
            <person name="Burstein D."/>
            <person name="Amaro F."/>
            <person name="Zusman T."/>
            <person name="Lifshitz Z."/>
            <person name="Cohen O."/>
            <person name="Gilbert J.A."/>
            <person name="Pupko T."/>
            <person name="Shuman H.A."/>
            <person name="Segal G."/>
        </authorList>
    </citation>
    <scope>NUCLEOTIDE SEQUENCE [LARGE SCALE GENOMIC DNA]</scope>
    <source>
        <strain evidence="2 4">CDC#72-OH-14</strain>
    </source>
</reference>
<evidence type="ECO:0000313" key="4">
    <source>
        <dbReference type="Proteomes" id="UP000054854"/>
    </source>
</evidence>
<keyword evidence="3" id="KW-0808">Transferase</keyword>
<dbReference type="EMBL" id="LNXX01000043">
    <property type="protein sequence ID" value="KTC83176.1"/>
    <property type="molecule type" value="Genomic_DNA"/>
</dbReference>
<evidence type="ECO:0000313" key="3">
    <source>
        <dbReference type="EMBL" id="STX35692.1"/>
    </source>
</evidence>
<dbReference type="SUPFAM" id="SSF56112">
    <property type="entry name" value="Protein kinase-like (PK-like)"/>
    <property type="match status" value="1"/>
</dbReference>
<proteinExistence type="predicted"/>
<dbReference type="Gene3D" id="3.30.200.20">
    <property type="entry name" value="Phosphorylase Kinase, domain 1"/>
    <property type="match status" value="1"/>
</dbReference>
<dbReference type="GO" id="GO:0016740">
    <property type="term" value="F:transferase activity"/>
    <property type="evidence" value="ECO:0007669"/>
    <property type="project" value="UniProtKB-KW"/>
</dbReference>
<dbReference type="Pfam" id="PF01636">
    <property type="entry name" value="APH"/>
    <property type="match status" value="1"/>
</dbReference>
<protein>
    <submittedName>
        <fullName evidence="3">Aminoglycoside 3-N-acetyltransferase</fullName>
    </submittedName>
</protein>
<evidence type="ECO:0000259" key="1">
    <source>
        <dbReference type="Pfam" id="PF01636"/>
    </source>
</evidence>
<dbReference type="PANTHER" id="PTHR21310">
    <property type="entry name" value="AMINOGLYCOSIDE PHOSPHOTRANSFERASE-RELATED-RELATED"/>
    <property type="match status" value="1"/>
</dbReference>
<keyword evidence="4" id="KW-1185">Reference proteome</keyword>
<gene>
    <name evidence="2" type="ORF">Lcin_2548</name>
    <name evidence="3" type="ORF">NCTC12438_02320</name>
</gene>
<dbReference type="AlphaFoldDB" id="A0A378ILN8"/>
<evidence type="ECO:0000313" key="5">
    <source>
        <dbReference type="Proteomes" id="UP000255316"/>
    </source>
</evidence>
<reference evidence="3 5" key="2">
    <citation type="submission" date="2018-06" db="EMBL/GenBank/DDBJ databases">
        <authorList>
            <consortium name="Pathogen Informatics"/>
            <person name="Doyle S."/>
        </authorList>
    </citation>
    <scope>NUCLEOTIDE SEQUENCE [LARGE SCALE GENOMIC DNA]</scope>
    <source>
        <strain evidence="3 5">NCTC12438</strain>
    </source>
</reference>
<organism evidence="3 5">
    <name type="scientific">Legionella cincinnatiensis</name>
    <dbReference type="NCBI Taxonomy" id="28085"/>
    <lineage>
        <taxon>Bacteria</taxon>
        <taxon>Pseudomonadati</taxon>
        <taxon>Pseudomonadota</taxon>
        <taxon>Gammaproteobacteria</taxon>
        <taxon>Legionellales</taxon>
        <taxon>Legionellaceae</taxon>
        <taxon>Legionella</taxon>
    </lineage>
</organism>
<dbReference type="InterPro" id="IPR002575">
    <property type="entry name" value="Aminoglycoside_PTrfase"/>
</dbReference>
<evidence type="ECO:0000313" key="2">
    <source>
        <dbReference type="EMBL" id="KTC83176.1"/>
    </source>
</evidence>
<dbReference type="PANTHER" id="PTHR21310:SF42">
    <property type="entry name" value="BIFUNCTIONAL AAC_APH"/>
    <property type="match status" value="1"/>
</dbReference>
<dbReference type="InterPro" id="IPR051678">
    <property type="entry name" value="AGP_Transferase"/>
</dbReference>
<dbReference type="CDD" id="cd05155">
    <property type="entry name" value="APH_ChoK_like_1"/>
    <property type="match status" value="1"/>
</dbReference>
<dbReference type="Proteomes" id="UP000054854">
    <property type="component" value="Unassembled WGS sequence"/>
</dbReference>
<dbReference type="Proteomes" id="UP000255316">
    <property type="component" value="Unassembled WGS sequence"/>
</dbReference>